<dbReference type="PANTHER" id="PTHR12802:SF150">
    <property type="entry name" value="CHROMATIN STRUCTURE-REMODELING COMPLEX PROTEIN RSC8"/>
    <property type="match status" value="1"/>
</dbReference>
<dbReference type="Gene3D" id="1.10.10.10">
    <property type="entry name" value="Winged helix-like DNA-binding domain superfamily/Winged helix DNA-binding domain"/>
    <property type="match status" value="1"/>
</dbReference>
<dbReference type="GO" id="GO:0016514">
    <property type="term" value="C:SWI/SNF complex"/>
    <property type="evidence" value="ECO:0007669"/>
    <property type="project" value="TreeGrafter"/>
</dbReference>
<feature type="compositionally biased region" description="Polar residues" evidence="9">
    <location>
        <begin position="1"/>
        <end position="10"/>
    </location>
</feature>
<evidence type="ECO:0000256" key="4">
    <source>
        <dbReference type="ARBA" id="ARBA00023015"/>
    </source>
</evidence>
<keyword evidence="13" id="KW-1185">Reference proteome</keyword>
<keyword evidence="3" id="KW-0862">Zinc</keyword>
<dbReference type="EMBL" id="BTGD01000008">
    <property type="protein sequence ID" value="GMM56278.1"/>
    <property type="molecule type" value="Genomic_DNA"/>
</dbReference>
<feature type="domain" description="SANT" evidence="11">
    <location>
        <begin position="330"/>
        <end position="382"/>
    </location>
</feature>
<dbReference type="PROSITE" id="PS51293">
    <property type="entry name" value="SANT"/>
    <property type="match status" value="1"/>
</dbReference>
<feature type="compositionally biased region" description="Basic and acidic residues" evidence="9">
    <location>
        <begin position="224"/>
        <end position="242"/>
    </location>
</feature>
<dbReference type="InterPro" id="IPR001005">
    <property type="entry name" value="SANT/Myb"/>
</dbReference>
<feature type="region of interest" description="Disordered" evidence="9">
    <location>
        <begin position="204"/>
        <end position="245"/>
    </location>
</feature>
<evidence type="ECO:0000256" key="6">
    <source>
        <dbReference type="ARBA" id="ARBA00023163"/>
    </source>
</evidence>
<dbReference type="FunFam" id="1.10.10.10:FF:000020">
    <property type="entry name" value="SWI/SNF complex subunit SMARCC2 isoform c"/>
    <property type="match status" value="1"/>
</dbReference>
<comment type="caution">
    <text evidence="12">The sequence shown here is derived from an EMBL/GenBank/DDBJ whole genome shotgun (WGS) entry which is preliminary data.</text>
</comment>
<protein>
    <submittedName>
        <fullName evidence="12">Rsc8 protein</fullName>
    </submittedName>
</protein>
<dbReference type="InterPro" id="IPR036388">
    <property type="entry name" value="WH-like_DNA-bd_sf"/>
</dbReference>
<evidence type="ECO:0000256" key="9">
    <source>
        <dbReference type="SAM" id="MobiDB-lite"/>
    </source>
</evidence>
<evidence type="ECO:0000256" key="5">
    <source>
        <dbReference type="ARBA" id="ARBA00023125"/>
    </source>
</evidence>
<keyword evidence="6" id="KW-0804">Transcription</keyword>
<dbReference type="GO" id="GO:0003677">
    <property type="term" value="F:DNA binding"/>
    <property type="evidence" value="ECO:0007669"/>
    <property type="project" value="UniProtKB-KW"/>
</dbReference>
<evidence type="ECO:0000256" key="2">
    <source>
        <dbReference type="ARBA" id="ARBA00022771"/>
    </source>
</evidence>
<feature type="domain" description="SWIRM" evidence="10">
    <location>
        <begin position="86"/>
        <end position="183"/>
    </location>
</feature>
<dbReference type="InterPro" id="IPR017884">
    <property type="entry name" value="SANT_dom"/>
</dbReference>
<accession>A0AAV5S086</accession>
<keyword evidence="5" id="KW-0238">DNA-binding</keyword>
<dbReference type="InterPro" id="IPR009057">
    <property type="entry name" value="Homeodomain-like_sf"/>
</dbReference>
<keyword evidence="8" id="KW-0175">Coiled coil</keyword>
<dbReference type="Pfam" id="PF00249">
    <property type="entry name" value="Myb_DNA-binding"/>
    <property type="match status" value="1"/>
</dbReference>
<dbReference type="SMART" id="SM00291">
    <property type="entry name" value="ZnF_ZZ"/>
    <property type="match status" value="1"/>
</dbReference>
<evidence type="ECO:0000259" key="11">
    <source>
        <dbReference type="PROSITE" id="PS51293"/>
    </source>
</evidence>
<dbReference type="InterPro" id="IPR000433">
    <property type="entry name" value="Znf_ZZ"/>
</dbReference>
<evidence type="ECO:0000259" key="10">
    <source>
        <dbReference type="PROSITE" id="PS50934"/>
    </source>
</evidence>
<reference evidence="12 13" key="1">
    <citation type="journal article" date="2023" name="Elife">
        <title>Identification of key yeast species and microbe-microbe interactions impacting larval growth of Drosophila in the wild.</title>
        <authorList>
            <person name="Mure A."/>
            <person name="Sugiura Y."/>
            <person name="Maeda R."/>
            <person name="Honda K."/>
            <person name="Sakurai N."/>
            <person name="Takahashi Y."/>
            <person name="Watada M."/>
            <person name="Katoh T."/>
            <person name="Gotoh A."/>
            <person name="Gotoh Y."/>
            <person name="Taniguchi I."/>
            <person name="Nakamura K."/>
            <person name="Hayashi T."/>
            <person name="Katayama T."/>
            <person name="Uemura T."/>
            <person name="Hattori Y."/>
        </authorList>
    </citation>
    <scope>NUCLEOTIDE SEQUENCE [LARGE SCALE GENOMIC DNA]</scope>
    <source>
        <strain evidence="12 13">KH-74</strain>
    </source>
</reference>
<name>A0AAV5S086_MAUHU</name>
<evidence type="ECO:0000256" key="8">
    <source>
        <dbReference type="SAM" id="Coils"/>
    </source>
</evidence>
<dbReference type="InterPro" id="IPR032451">
    <property type="entry name" value="SMARCC_C"/>
</dbReference>
<feature type="compositionally biased region" description="Low complexity" evidence="9">
    <location>
        <begin position="47"/>
        <end position="56"/>
    </location>
</feature>
<proteinExistence type="predicted"/>
<dbReference type="GO" id="GO:0045893">
    <property type="term" value="P:positive regulation of DNA-templated transcription"/>
    <property type="evidence" value="ECO:0007669"/>
    <property type="project" value="TreeGrafter"/>
</dbReference>
<dbReference type="GO" id="GO:0006338">
    <property type="term" value="P:chromatin remodeling"/>
    <property type="evidence" value="ECO:0007669"/>
    <property type="project" value="UniProtKB-ARBA"/>
</dbReference>
<dbReference type="CDD" id="cd00167">
    <property type="entry name" value="SANT"/>
    <property type="match status" value="1"/>
</dbReference>
<evidence type="ECO:0000256" key="1">
    <source>
        <dbReference type="ARBA" id="ARBA00022723"/>
    </source>
</evidence>
<evidence type="ECO:0000256" key="7">
    <source>
        <dbReference type="ARBA" id="ARBA00023242"/>
    </source>
</evidence>
<dbReference type="Pfam" id="PF00569">
    <property type="entry name" value="ZZ"/>
    <property type="match status" value="1"/>
</dbReference>
<feature type="compositionally biased region" description="Low complexity" evidence="9">
    <location>
        <begin position="11"/>
        <end position="27"/>
    </location>
</feature>
<gene>
    <name evidence="12" type="ORF">DAKH74_028940</name>
</gene>
<dbReference type="FunFam" id="1.10.10.60:FF:000014">
    <property type="entry name" value="SWI/SNF complex subunit SMARCC2 isoform C"/>
    <property type="match status" value="1"/>
</dbReference>
<dbReference type="AlphaFoldDB" id="A0AAV5S086"/>
<keyword evidence="2" id="KW-0863">Zinc-finger</keyword>
<keyword evidence="7" id="KW-0539">Nucleus</keyword>
<dbReference type="InterPro" id="IPR007526">
    <property type="entry name" value="SWIRM"/>
</dbReference>
<keyword evidence="1" id="KW-0479">Metal-binding</keyword>
<dbReference type="SUPFAM" id="SSF46689">
    <property type="entry name" value="Homeodomain-like"/>
    <property type="match status" value="2"/>
</dbReference>
<sequence>MSTAENENNSPVEEATPAVETPVTEAETPAETETETPAAAEQDHVETAPAGAVPPVEEARVIDYEDEAQKLEDKAFRFLAKQTHPIIVPSFASWFDISTIHEIEKRSLPDFFDDSSRYKSPKSYRDTRNFMINTYRLSPFEYMTITAVRRNLAMDVASIIKIHAFLEKWGLINYQIDPRSKPSLVGPSFTGHFQVILDTPQGLKPFVPPASKTPNTQTEDGETADGKMDVDEEHPEAPEETKPFPVNLSLRTNVYDSSNDFNTLQSQNKLSKQIQKTYVCHTCGNDAVMVRYHNLRAKGANLCSRCFQEGHFGANFQASDFIRLENNKKMGSREWSDQEVLLLLEGIELYEDKWDKIVDHVGGQKSVEEVVEKFLTLPIEDQYINDVVKKEQTSRKRAHPNSSHSVSTVEAIDLTIKALLDGAHKDALEKDVPASASATAQKYITETQSIVQELVKLTLDKLDHKFGKLGKLEEALEQEKSKLITESEKLISDRISLSKQVTEMNNELTKLNISKKFVLISEQVDSGIKLVENDNESADKKNEDELKKKAEAEIEAISIKEPQAYTPWSL</sequence>
<feature type="region of interest" description="Disordered" evidence="9">
    <location>
        <begin position="1"/>
        <end position="56"/>
    </location>
</feature>
<feature type="coiled-coil region" evidence="8">
    <location>
        <begin position="528"/>
        <end position="560"/>
    </location>
</feature>
<dbReference type="GO" id="GO:0008270">
    <property type="term" value="F:zinc ion binding"/>
    <property type="evidence" value="ECO:0007669"/>
    <property type="project" value="UniProtKB-KW"/>
</dbReference>
<dbReference type="Gene3D" id="1.10.10.60">
    <property type="entry name" value="Homeodomain-like"/>
    <property type="match status" value="1"/>
</dbReference>
<organism evidence="12 13">
    <name type="scientific">Maudiozyma humilis</name>
    <name type="common">Sour dough yeast</name>
    <name type="synonym">Kazachstania humilis</name>
    <dbReference type="NCBI Taxonomy" id="51915"/>
    <lineage>
        <taxon>Eukaryota</taxon>
        <taxon>Fungi</taxon>
        <taxon>Dikarya</taxon>
        <taxon>Ascomycota</taxon>
        <taxon>Saccharomycotina</taxon>
        <taxon>Saccharomycetes</taxon>
        <taxon>Saccharomycetales</taxon>
        <taxon>Saccharomycetaceae</taxon>
        <taxon>Maudiozyma</taxon>
    </lineage>
</organism>
<dbReference type="Proteomes" id="UP001377567">
    <property type="component" value="Unassembled WGS sequence"/>
</dbReference>
<dbReference type="SMART" id="SM00717">
    <property type="entry name" value="SANT"/>
    <property type="match status" value="1"/>
</dbReference>
<evidence type="ECO:0000313" key="12">
    <source>
        <dbReference type="EMBL" id="GMM56278.1"/>
    </source>
</evidence>
<dbReference type="Pfam" id="PF04433">
    <property type="entry name" value="SWIRM"/>
    <property type="match status" value="1"/>
</dbReference>
<evidence type="ECO:0000256" key="3">
    <source>
        <dbReference type="ARBA" id="ARBA00022833"/>
    </source>
</evidence>
<evidence type="ECO:0000313" key="13">
    <source>
        <dbReference type="Proteomes" id="UP001377567"/>
    </source>
</evidence>
<dbReference type="CDD" id="cd02336">
    <property type="entry name" value="ZZ_RSC8"/>
    <property type="match status" value="1"/>
</dbReference>
<dbReference type="PANTHER" id="PTHR12802">
    <property type="entry name" value="SWI/SNF COMPLEX-RELATED"/>
    <property type="match status" value="1"/>
</dbReference>
<dbReference type="Pfam" id="PF16495">
    <property type="entry name" value="SWIRM-assoc_1"/>
    <property type="match status" value="1"/>
</dbReference>
<dbReference type="PROSITE" id="PS50934">
    <property type="entry name" value="SWIRM"/>
    <property type="match status" value="1"/>
</dbReference>
<dbReference type="InterPro" id="IPR041984">
    <property type="entry name" value="Rsc8/Ssr1/Ssr2_ZZ"/>
</dbReference>
<dbReference type="GO" id="GO:0042393">
    <property type="term" value="F:histone binding"/>
    <property type="evidence" value="ECO:0007669"/>
    <property type="project" value="TreeGrafter"/>
</dbReference>
<keyword evidence="4" id="KW-0805">Transcription regulation</keyword>